<dbReference type="EMBL" id="JAGYPE020000049">
    <property type="protein sequence ID" value="MCH6268137.1"/>
    <property type="molecule type" value="Genomic_DNA"/>
</dbReference>
<dbReference type="SUPFAM" id="SSF49764">
    <property type="entry name" value="HSP20-like chaperones"/>
    <property type="match status" value="1"/>
</dbReference>
<sequence length="158" mass="17982">MFPWNMFPFNKDVRESLQKMKPDEIDKYVQDIIGKVLPGNMKGMMNPQEMFSGFGPQSSTSQPGTGALNSSAFETHDYVFVRIPIKDEEWIKKLRLYHTSNQLILEHIPEPGDKHTITLPAIVKKKGAAANYKDGTLEVKIPKNIDMQFSQIDVTEIL</sequence>
<gene>
    <name evidence="2" type="ORF">KHB02_021645</name>
    <name evidence="1" type="ORF">KHB02_28530</name>
</gene>
<comment type="caution">
    <text evidence="1">The sequence shown here is derived from an EMBL/GenBank/DDBJ whole genome shotgun (WGS) entry which is preliminary data.</text>
</comment>
<dbReference type="RefSeq" id="WP_213120503.1">
    <property type="nucleotide sequence ID" value="NZ_JAGYPE020000049.1"/>
</dbReference>
<protein>
    <submittedName>
        <fullName evidence="1">Hsp20/alpha crystallin family protein</fullName>
    </submittedName>
</protein>
<proteinExistence type="predicted"/>
<dbReference type="Gene3D" id="2.60.40.790">
    <property type="match status" value="1"/>
</dbReference>
<name>A0A942T584_9BACI</name>
<evidence type="ECO:0000313" key="1">
    <source>
        <dbReference type="EMBL" id="MBS4185336.1"/>
    </source>
</evidence>
<evidence type="ECO:0000313" key="2">
    <source>
        <dbReference type="EMBL" id="MCH6268137.1"/>
    </source>
</evidence>
<dbReference type="AlphaFoldDB" id="A0A942T584"/>
<dbReference type="CDD" id="cd06464">
    <property type="entry name" value="ACD_sHsps-like"/>
    <property type="match status" value="1"/>
</dbReference>
<dbReference type="EMBL" id="JAGYPE010000005">
    <property type="protein sequence ID" value="MBS4185336.1"/>
    <property type="molecule type" value="Genomic_DNA"/>
</dbReference>
<dbReference type="Proteomes" id="UP000677265">
    <property type="component" value="Unassembled WGS sequence"/>
</dbReference>
<evidence type="ECO:0000313" key="3">
    <source>
        <dbReference type="Proteomes" id="UP000677265"/>
    </source>
</evidence>
<dbReference type="InterPro" id="IPR008978">
    <property type="entry name" value="HSP20-like_chaperone"/>
</dbReference>
<reference evidence="1" key="1">
    <citation type="submission" date="2021-05" db="EMBL/GenBank/DDBJ databases">
        <title>Novel Bacillus species.</title>
        <authorList>
            <person name="Liu G."/>
        </authorList>
    </citation>
    <scope>NUCLEOTIDE SEQUENCE</scope>
    <source>
        <strain evidence="1 3">FJAT-50051</strain>
    </source>
</reference>
<keyword evidence="3" id="KW-1185">Reference proteome</keyword>
<organism evidence="1">
    <name type="scientific">Neobacillus citreus</name>
    <dbReference type="NCBI Taxonomy" id="2833578"/>
    <lineage>
        <taxon>Bacteria</taxon>
        <taxon>Bacillati</taxon>
        <taxon>Bacillota</taxon>
        <taxon>Bacilli</taxon>
        <taxon>Bacillales</taxon>
        <taxon>Bacillaceae</taxon>
        <taxon>Neobacillus</taxon>
    </lineage>
</organism>
<accession>A0A942T584</accession>